<evidence type="ECO:0000313" key="8">
    <source>
        <dbReference type="Proteomes" id="UP001212997"/>
    </source>
</evidence>
<comment type="subcellular location">
    <subcellularLocation>
        <location evidence="1">Membrane</location>
        <topology evidence="1">Multi-pass membrane protein</topology>
    </subcellularLocation>
</comment>
<evidence type="ECO:0000259" key="6">
    <source>
        <dbReference type="PROSITE" id="PS50850"/>
    </source>
</evidence>
<dbReference type="AlphaFoldDB" id="A0AAD5V7A6"/>
<protein>
    <recommendedName>
        <fullName evidence="6">Major facilitator superfamily (MFS) profile domain-containing protein</fullName>
    </recommendedName>
</protein>
<dbReference type="InterPro" id="IPR011701">
    <property type="entry name" value="MFS"/>
</dbReference>
<keyword evidence="2 5" id="KW-0812">Transmembrane</keyword>
<feature type="transmembrane region" description="Helical" evidence="5">
    <location>
        <begin position="163"/>
        <end position="185"/>
    </location>
</feature>
<dbReference type="PANTHER" id="PTHR23502">
    <property type="entry name" value="MAJOR FACILITATOR SUPERFAMILY"/>
    <property type="match status" value="1"/>
</dbReference>
<feature type="transmembrane region" description="Helical" evidence="5">
    <location>
        <begin position="427"/>
        <end position="451"/>
    </location>
</feature>
<evidence type="ECO:0000256" key="1">
    <source>
        <dbReference type="ARBA" id="ARBA00004141"/>
    </source>
</evidence>
<comment type="caution">
    <text evidence="7">The sequence shown here is derived from an EMBL/GenBank/DDBJ whole genome shotgun (WGS) entry which is preliminary data.</text>
</comment>
<feature type="transmembrane region" description="Helical" evidence="5">
    <location>
        <begin position="34"/>
        <end position="57"/>
    </location>
</feature>
<dbReference type="EMBL" id="JANAWD010000126">
    <property type="protein sequence ID" value="KAJ3486280.1"/>
    <property type="molecule type" value="Genomic_DNA"/>
</dbReference>
<name>A0AAD5V7A6_9APHY</name>
<dbReference type="PANTHER" id="PTHR23502:SF64">
    <property type="entry name" value="TRANSPORTER, PUTATIVE (AFU_ORTHOLOGUE AFUA_3G11760)-RELATED"/>
    <property type="match status" value="1"/>
</dbReference>
<keyword evidence="3 5" id="KW-1133">Transmembrane helix</keyword>
<feature type="transmembrane region" description="Helical" evidence="5">
    <location>
        <begin position="289"/>
        <end position="313"/>
    </location>
</feature>
<keyword evidence="8" id="KW-1185">Reference proteome</keyword>
<feature type="transmembrane region" description="Helical" evidence="5">
    <location>
        <begin position="403"/>
        <end position="421"/>
    </location>
</feature>
<dbReference type="GO" id="GO:0005886">
    <property type="term" value="C:plasma membrane"/>
    <property type="evidence" value="ECO:0007669"/>
    <property type="project" value="TreeGrafter"/>
</dbReference>
<keyword evidence="4 5" id="KW-0472">Membrane</keyword>
<organism evidence="7 8">
    <name type="scientific">Meripilus lineatus</name>
    <dbReference type="NCBI Taxonomy" id="2056292"/>
    <lineage>
        <taxon>Eukaryota</taxon>
        <taxon>Fungi</taxon>
        <taxon>Dikarya</taxon>
        <taxon>Basidiomycota</taxon>
        <taxon>Agaricomycotina</taxon>
        <taxon>Agaricomycetes</taxon>
        <taxon>Polyporales</taxon>
        <taxon>Meripilaceae</taxon>
        <taxon>Meripilus</taxon>
    </lineage>
</organism>
<dbReference type="Gene3D" id="1.20.1720.10">
    <property type="entry name" value="Multidrug resistance protein D"/>
    <property type="match status" value="1"/>
</dbReference>
<feature type="transmembrane region" description="Helical" evidence="5">
    <location>
        <begin position="257"/>
        <end position="277"/>
    </location>
</feature>
<feature type="transmembrane region" description="Helical" evidence="5">
    <location>
        <begin position="361"/>
        <end position="383"/>
    </location>
</feature>
<dbReference type="Proteomes" id="UP001212997">
    <property type="component" value="Unassembled WGS sequence"/>
</dbReference>
<sequence>MASEESPLLNSTNDPIVLKHELVYQRFSPSRKNFVLVLICLAGITPLFVSGTFIPSIPQIAKDLDSTGAVISLAVSLSIFTNCVGSLLWSKYSGYYGRRPIYLVSLTCQCFGSIGVANAQSVKSLLFFRVFQALGSSSGLSNGMGVIADLYKLEERGTAAGTYFGFVLLGPAIAPLAGGIATHYYSWRAMQGSLFVFALFMFLVFLAYFPETSHPGARGVDKVVEKGGKVRLVVLNPFSSLWLLRSPNVGLVKKPQLTILISFSFNSISVLMIPISYTLGAKFGIANEALLGALFIPNGIGNLLGAYISGRLSDKEVIKRRKARGGEWCPEDRLRVALVGALVYAPLSILLSGIVTDYVPGTTGIVLNLFFLFINGLGVDFVLSPSGGYNVDILHSQSAEVTAANMAFRGSIVAVATSLAIPSIQTIGIAATDGIAAVLGWVAFGILWSVIRYGDRMRAYVDVGFSTARDN</sequence>
<feature type="transmembrane region" description="Helical" evidence="5">
    <location>
        <begin position="191"/>
        <end position="209"/>
    </location>
</feature>
<evidence type="ECO:0000256" key="4">
    <source>
        <dbReference type="ARBA" id="ARBA00023136"/>
    </source>
</evidence>
<dbReference type="PROSITE" id="PS50850">
    <property type="entry name" value="MFS"/>
    <property type="match status" value="1"/>
</dbReference>
<dbReference type="SUPFAM" id="SSF103473">
    <property type="entry name" value="MFS general substrate transporter"/>
    <property type="match status" value="1"/>
</dbReference>
<feature type="domain" description="Major facilitator superfamily (MFS) profile" evidence="6">
    <location>
        <begin position="35"/>
        <end position="457"/>
    </location>
</feature>
<feature type="transmembrane region" description="Helical" evidence="5">
    <location>
        <begin position="69"/>
        <end position="89"/>
    </location>
</feature>
<dbReference type="InterPro" id="IPR036259">
    <property type="entry name" value="MFS_trans_sf"/>
</dbReference>
<evidence type="ECO:0000256" key="5">
    <source>
        <dbReference type="SAM" id="Phobius"/>
    </source>
</evidence>
<evidence type="ECO:0000256" key="3">
    <source>
        <dbReference type="ARBA" id="ARBA00022989"/>
    </source>
</evidence>
<evidence type="ECO:0000256" key="2">
    <source>
        <dbReference type="ARBA" id="ARBA00022692"/>
    </source>
</evidence>
<dbReference type="GO" id="GO:0022857">
    <property type="term" value="F:transmembrane transporter activity"/>
    <property type="evidence" value="ECO:0007669"/>
    <property type="project" value="InterPro"/>
</dbReference>
<dbReference type="InterPro" id="IPR020846">
    <property type="entry name" value="MFS_dom"/>
</dbReference>
<dbReference type="Pfam" id="PF07690">
    <property type="entry name" value="MFS_1"/>
    <property type="match status" value="1"/>
</dbReference>
<feature type="transmembrane region" description="Helical" evidence="5">
    <location>
        <begin position="334"/>
        <end position="355"/>
    </location>
</feature>
<reference evidence="7" key="1">
    <citation type="submission" date="2022-07" db="EMBL/GenBank/DDBJ databases">
        <title>Genome Sequence of Physisporinus lineatus.</title>
        <authorList>
            <person name="Buettner E."/>
        </authorList>
    </citation>
    <scope>NUCLEOTIDE SEQUENCE</scope>
    <source>
        <strain evidence="7">VT162</strain>
    </source>
</reference>
<evidence type="ECO:0000313" key="7">
    <source>
        <dbReference type="EMBL" id="KAJ3486280.1"/>
    </source>
</evidence>
<accession>A0AAD5V7A6</accession>
<proteinExistence type="predicted"/>
<gene>
    <name evidence="7" type="ORF">NLI96_g4353</name>
</gene>